<dbReference type="AlphaFoldDB" id="A0A317CFQ6"/>
<name>A0A317CFQ6_9GAMM</name>
<dbReference type="PANTHER" id="PTHR33279:SF6">
    <property type="entry name" value="SULFUR CARRIER PROTEIN YEDF-RELATED"/>
    <property type="match status" value="1"/>
</dbReference>
<dbReference type="InterPro" id="IPR036868">
    <property type="entry name" value="TusA-like_sf"/>
</dbReference>
<comment type="similarity">
    <text evidence="1">Belongs to the sulfur carrier protein TusA family.</text>
</comment>
<dbReference type="Proteomes" id="UP000245506">
    <property type="component" value="Unassembled WGS sequence"/>
</dbReference>
<dbReference type="EMBL" id="QGKL01000021">
    <property type="protein sequence ID" value="PWQ97346.1"/>
    <property type="molecule type" value="Genomic_DNA"/>
</dbReference>
<protein>
    <submittedName>
        <fullName evidence="3">Preprotein translocase subunit TatC</fullName>
    </submittedName>
</protein>
<evidence type="ECO:0000313" key="4">
    <source>
        <dbReference type="Proteomes" id="UP000245506"/>
    </source>
</evidence>
<comment type="caution">
    <text evidence="3">The sequence shown here is derived from an EMBL/GenBank/DDBJ whole genome shotgun (WGS) entry which is preliminary data.</text>
</comment>
<dbReference type="InterPro" id="IPR001455">
    <property type="entry name" value="TusA-like"/>
</dbReference>
<dbReference type="SUPFAM" id="SSF64307">
    <property type="entry name" value="SirA-like"/>
    <property type="match status" value="1"/>
</dbReference>
<proteinExistence type="inferred from homology"/>
<dbReference type="Pfam" id="PF01206">
    <property type="entry name" value="TusA"/>
    <property type="match status" value="1"/>
</dbReference>
<reference evidence="3 4" key="1">
    <citation type="submission" date="2018-05" db="EMBL/GenBank/DDBJ databases">
        <title>Leucothrix arctica sp. nov., isolated from Arctic seawater.</title>
        <authorList>
            <person name="Choi A."/>
            <person name="Baek K."/>
        </authorList>
    </citation>
    <scope>NUCLEOTIDE SEQUENCE [LARGE SCALE GENOMIC DNA]</scope>
    <source>
        <strain evidence="3 4">IMCC9719</strain>
    </source>
</reference>
<organism evidence="3 4">
    <name type="scientific">Leucothrix arctica</name>
    <dbReference type="NCBI Taxonomy" id="1481894"/>
    <lineage>
        <taxon>Bacteria</taxon>
        <taxon>Pseudomonadati</taxon>
        <taxon>Pseudomonadota</taxon>
        <taxon>Gammaproteobacteria</taxon>
        <taxon>Thiotrichales</taxon>
        <taxon>Thiotrichaceae</taxon>
        <taxon>Leucothrix</taxon>
    </lineage>
</organism>
<dbReference type="PANTHER" id="PTHR33279">
    <property type="entry name" value="SULFUR CARRIER PROTEIN YEDF-RELATED"/>
    <property type="match status" value="1"/>
</dbReference>
<evidence type="ECO:0000259" key="2">
    <source>
        <dbReference type="PROSITE" id="PS01148"/>
    </source>
</evidence>
<dbReference type="CDD" id="cd00291">
    <property type="entry name" value="SirA_YedF_YeeD"/>
    <property type="match status" value="1"/>
</dbReference>
<dbReference type="RefSeq" id="WP_109822774.1">
    <property type="nucleotide sequence ID" value="NZ_QGKL01000021.1"/>
</dbReference>
<dbReference type="PROSITE" id="PS01148">
    <property type="entry name" value="UPF0033"/>
    <property type="match status" value="1"/>
</dbReference>
<evidence type="ECO:0000313" key="3">
    <source>
        <dbReference type="EMBL" id="PWQ97346.1"/>
    </source>
</evidence>
<dbReference type="Gene3D" id="3.30.110.40">
    <property type="entry name" value="TusA-like domain"/>
    <property type="match status" value="1"/>
</dbReference>
<accession>A0A317CFQ6</accession>
<sequence>MSEFNQEVDATGLNCPLPILRCKKAMNGLESGNVLKITATDGGSPKDFEAYCKQTGDELLSSIEENNKFIFMIKKK</sequence>
<evidence type="ECO:0000256" key="1">
    <source>
        <dbReference type="ARBA" id="ARBA00008984"/>
    </source>
</evidence>
<keyword evidence="4" id="KW-1185">Reference proteome</keyword>
<dbReference type="OrthoDB" id="9797352at2"/>
<gene>
    <name evidence="3" type="ORF">DKT75_07350</name>
</gene>
<feature type="domain" description="UPF0033" evidence="2">
    <location>
        <begin position="8"/>
        <end position="32"/>
    </location>
</feature>